<evidence type="ECO:0000313" key="2">
    <source>
        <dbReference type="EMBL" id="NYH82057.1"/>
    </source>
</evidence>
<dbReference type="RefSeq" id="WP_092887619.1">
    <property type="nucleotide sequence ID" value="NZ_FOOI01000016.1"/>
</dbReference>
<reference evidence="2 5" key="2">
    <citation type="submission" date="2020-07" db="EMBL/GenBank/DDBJ databases">
        <title>Sequencing the genomes of 1000 actinobacteria strains.</title>
        <authorList>
            <person name="Klenk H.-P."/>
        </authorList>
    </citation>
    <scope>NUCLEOTIDE SEQUENCE [LARGE SCALE GENOMIC DNA]</scope>
    <source>
        <strain evidence="2 5">DSM 45117</strain>
    </source>
</reference>
<dbReference type="EMBL" id="JACBZA010000001">
    <property type="protein sequence ID" value="NYH82057.1"/>
    <property type="molecule type" value="Genomic_DNA"/>
</dbReference>
<name>A0A1I2ZKT0_9ACTN</name>
<organism evidence="3 4">
    <name type="scientific">Actinopolymorpha cephalotaxi</name>
    <dbReference type="NCBI Taxonomy" id="504797"/>
    <lineage>
        <taxon>Bacteria</taxon>
        <taxon>Bacillati</taxon>
        <taxon>Actinomycetota</taxon>
        <taxon>Actinomycetes</taxon>
        <taxon>Propionibacteriales</taxon>
        <taxon>Actinopolymorphaceae</taxon>
        <taxon>Actinopolymorpha</taxon>
    </lineage>
</organism>
<evidence type="ECO:0000313" key="3">
    <source>
        <dbReference type="EMBL" id="SFH38467.1"/>
    </source>
</evidence>
<accession>A0A1I2ZKT0</accession>
<dbReference type="EMBL" id="FOOI01000016">
    <property type="protein sequence ID" value="SFH38467.1"/>
    <property type="molecule type" value="Genomic_DNA"/>
</dbReference>
<dbReference type="STRING" id="504797.SAMN05421678_116170"/>
<protein>
    <recommendedName>
        <fullName evidence="6">YjbR protein</fullName>
    </recommendedName>
</protein>
<keyword evidence="5" id="KW-1185">Reference proteome</keyword>
<dbReference type="Proteomes" id="UP000199052">
    <property type="component" value="Unassembled WGS sequence"/>
</dbReference>
<proteinExistence type="predicted"/>
<sequence>MNSDQVRELAASFPGAEEYDHGGRPSFRVHGRPRFASGLDENGISLMPGEDAIREAVAEWPEICTEDWHGRRLVSVRVAYPRLPDAVVVELVTEAWAHRAPARLVRAYKARPAHEA</sequence>
<dbReference type="Proteomes" id="UP000533017">
    <property type="component" value="Unassembled WGS sequence"/>
</dbReference>
<evidence type="ECO:0000313" key="5">
    <source>
        <dbReference type="Proteomes" id="UP000533017"/>
    </source>
</evidence>
<gene>
    <name evidence="2" type="ORF">FHR37_000908</name>
    <name evidence="3" type="ORF">SAMN05421678_116170</name>
</gene>
<feature type="region of interest" description="Disordered" evidence="1">
    <location>
        <begin position="1"/>
        <end position="28"/>
    </location>
</feature>
<reference evidence="3 4" key="1">
    <citation type="submission" date="2016-10" db="EMBL/GenBank/DDBJ databases">
        <authorList>
            <person name="de Groot N.N."/>
        </authorList>
    </citation>
    <scope>NUCLEOTIDE SEQUENCE [LARGE SCALE GENOMIC DNA]</scope>
    <source>
        <strain evidence="3 4">CPCC 202808</strain>
    </source>
</reference>
<evidence type="ECO:0008006" key="6">
    <source>
        <dbReference type="Google" id="ProtNLM"/>
    </source>
</evidence>
<dbReference type="OrthoDB" id="8479417at2"/>
<evidence type="ECO:0000313" key="4">
    <source>
        <dbReference type="Proteomes" id="UP000199052"/>
    </source>
</evidence>
<evidence type="ECO:0000256" key="1">
    <source>
        <dbReference type="SAM" id="MobiDB-lite"/>
    </source>
</evidence>
<dbReference type="AlphaFoldDB" id="A0A1I2ZKT0"/>